<dbReference type="EMBL" id="JAGPYM010000044">
    <property type="protein sequence ID" value="KAH6873821.1"/>
    <property type="molecule type" value="Genomic_DNA"/>
</dbReference>
<accession>A0A9P8VR83</accession>
<organism evidence="5 6">
    <name type="scientific">Thelonectria olida</name>
    <dbReference type="NCBI Taxonomy" id="1576542"/>
    <lineage>
        <taxon>Eukaryota</taxon>
        <taxon>Fungi</taxon>
        <taxon>Dikarya</taxon>
        <taxon>Ascomycota</taxon>
        <taxon>Pezizomycotina</taxon>
        <taxon>Sordariomycetes</taxon>
        <taxon>Hypocreomycetidae</taxon>
        <taxon>Hypocreales</taxon>
        <taxon>Nectriaceae</taxon>
        <taxon>Thelonectria</taxon>
    </lineage>
</organism>
<dbReference type="PANTHER" id="PTHR10366">
    <property type="entry name" value="NAD DEPENDENT EPIMERASE/DEHYDRATASE"/>
    <property type="match status" value="1"/>
</dbReference>
<keyword evidence="3" id="KW-1133">Transmembrane helix</keyword>
<reference evidence="5 6" key="1">
    <citation type="journal article" date="2021" name="Nat. Commun.">
        <title>Genetic determinants of endophytism in the Arabidopsis root mycobiome.</title>
        <authorList>
            <person name="Mesny F."/>
            <person name="Miyauchi S."/>
            <person name="Thiergart T."/>
            <person name="Pickel B."/>
            <person name="Atanasova L."/>
            <person name="Karlsson M."/>
            <person name="Huettel B."/>
            <person name="Barry K.W."/>
            <person name="Haridas S."/>
            <person name="Chen C."/>
            <person name="Bauer D."/>
            <person name="Andreopoulos W."/>
            <person name="Pangilinan J."/>
            <person name="LaButti K."/>
            <person name="Riley R."/>
            <person name="Lipzen A."/>
            <person name="Clum A."/>
            <person name="Drula E."/>
            <person name="Henrissat B."/>
            <person name="Kohler A."/>
            <person name="Grigoriev I.V."/>
            <person name="Martin F.M."/>
            <person name="Hacquard S."/>
        </authorList>
    </citation>
    <scope>NUCLEOTIDE SEQUENCE [LARGE SCALE GENOMIC DNA]</scope>
    <source>
        <strain evidence="5 6">MPI-CAGE-CH-0241</strain>
    </source>
</reference>
<evidence type="ECO:0000313" key="6">
    <source>
        <dbReference type="Proteomes" id="UP000777438"/>
    </source>
</evidence>
<evidence type="ECO:0000313" key="5">
    <source>
        <dbReference type="EMBL" id="KAH6873821.1"/>
    </source>
</evidence>
<protein>
    <submittedName>
        <fullName evidence="5">Dihydroflavonol-4-reductase</fullName>
    </submittedName>
</protein>
<dbReference type="Proteomes" id="UP000777438">
    <property type="component" value="Unassembled WGS sequence"/>
</dbReference>
<comment type="similarity">
    <text evidence="2">Belongs to the NAD(P)-dependent epimerase/dehydratase family. Dihydroflavonol-4-reductase subfamily.</text>
</comment>
<keyword evidence="3" id="KW-0472">Membrane</keyword>
<dbReference type="InterPro" id="IPR016040">
    <property type="entry name" value="NAD(P)-bd_dom"/>
</dbReference>
<dbReference type="InterPro" id="IPR050425">
    <property type="entry name" value="NAD(P)_dehydrat-like"/>
</dbReference>
<dbReference type="AlphaFoldDB" id="A0A9P8VR83"/>
<dbReference type="GO" id="GO:0016616">
    <property type="term" value="F:oxidoreductase activity, acting on the CH-OH group of donors, NAD or NADP as acceptor"/>
    <property type="evidence" value="ECO:0007669"/>
    <property type="project" value="TreeGrafter"/>
</dbReference>
<dbReference type="Gene3D" id="3.40.50.720">
    <property type="entry name" value="NAD(P)-binding Rossmann-like Domain"/>
    <property type="match status" value="1"/>
</dbReference>
<gene>
    <name evidence="5" type="ORF">B0T10DRAFT_588558</name>
</gene>
<dbReference type="Pfam" id="PF13460">
    <property type="entry name" value="NAD_binding_10"/>
    <property type="match status" value="1"/>
</dbReference>
<evidence type="ECO:0000256" key="2">
    <source>
        <dbReference type="ARBA" id="ARBA00023445"/>
    </source>
</evidence>
<dbReference type="SUPFAM" id="SSF51735">
    <property type="entry name" value="NAD(P)-binding Rossmann-fold domains"/>
    <property type="match status" value="1"/>
</dbReference>
<comment type="caution">
    <text evidence="5">The sequence shown here is derived from an EMBL/GenBank/DDBJ whole genome shotgun (WGS) entry which is preliminary data.</text>
</comment>
<feature type="domain" description="NAD(P)-binding" evidence="4">
    <location>
        <begin position="12"/>
        <end position="154"/>
    </location>
</feature>
<feature type="transmembrane region" description="Helical" evidence="3">
    <location>
        <begin position="6"/>
        <end position="26"/>
    </location>
</feature>
<dbReference type="InterPro" id="IPR036291">
    <property type="entry name" value="NAD(P)-bd_dom_sf"/>
</dbReference>
<keyword evidence="1" id="KW-0560">Oxidoreductase</keyword>
<dbReference type="OrthoDB" id="2735536at2759"/>
<keyword evidence="3" id="KW-0812">Transmembrane</keyword>
<sequence length="366" mass="40549">MAKIYSYVLVTGATGLVGAHVVAILLQRGFKVRAVVRSKAKAQKMMELHDACLDKLDFHYIDDLTSPNAFEGALTDIDGVIHLASVGTTCIKPQLHETWLTSVLNQPLNYQVSDNEKELIIPAIQGVRSILEASKKTSVRRIVMTSSFGAVLDMARDMETPYTFSSSDWNPITYSEAADPSATPQDAYRGSKVFAEQEAWRFVETETPNFDLVTLCPSMIFGPVAGILESPNDLNESNKMLYKVATGGPSSPLPPARFNFWIDVRDLAEIHFQALLNPKAGGKRYIPVSPEKFNYQLISDVIAKDVPGWSKDNISTGVQDIKHHISVDTRQTEEDFPGIEYRTLKQTVVDFMGQISAISVPYSSIR</sequence>
<dbReference type="PANTHER" id="PTHR10366:SF579">
    <property type="entry name" value="3-BETA HYDROXYSTEROID DEHYDROGENASE_ISOMERASE FAMILY PROTEIN (AFU_ORTHOLOGUE AFUA_3G02250)"/>
    <property type="match status" value="1"/>
</dbReference>
<keyword evidence="6" id="KW-1185">Reference proteome</keyword>
<evidence type="ECO:0000256" key="3">
    <source>
        <dbReference type="SAM" id="Phobius"/>
    </source>
</evidence>
<name>A0A9P8VR83_9HYPO</name>
<evidence type="ECO:0000256" key="1">
    <source>
        <dbReference type="ARBA" id="ARBA00023002"/>
    </source>
</evidence>
<proteinExistence type="inferred from homology"/>
<evidence type="ECO:0000259" key="4">
    <source>
        <dbReference type="Pfam" id="PF13460"/>
    </source>
</evidence>